<reference evidence="2 3" key="1">
    <citation type="submission" date="2024-04" db="EMBL/GenBank/DDBJ databases">
        <title>Phyllosticta paracitricarpa is synonymous to the EU quarantine fungus P. citricarpa based on phylogenomic analyses.</title>
        <authorList>
            <consortium name="Lawrence Berkeley National Laboratory"/>
            <person name="Van ingen-buijs V.A."/>
            <person name="Van westerhoven A.C."/>
            <person name="Haridas S."/>
            <person name="Skiadas P."/>
            <person name="Martin F."/>
            <person name="Groenewald J.Z."/>
            <person name="Crous P.W."/>
            <person name="Seidl M.F."/>
        </authorList>
    </citation>
    <scope>NUCLEOTIDE SEQUENCE [LARGE SCALE GENOMIC DNA]</scope>
    <source>
        <strain evidence="2 3">CPC 17464</strain>
    </source>
</reference>
<evidence type="ECO:0000313" key="3">
    <source>
        <dbReference type="Proteomes" id="UP001360953"/>
    </source>
</evidence>
<accession>A0ABR1LMI1</accession>
<dbReference type="Pfam" id="PF13450">
    <property type="entry name" value="NAD_binding_8"/>
    <property type="match status" value="1"/>
</dbReference>
<dbReference type="GeneID" id="92033544"/>
<name>A0ABR1LMI1_9PEZI</name>
<dbReference type="EMBL" id="JBBPEH010000007">
    <property type="protein sequence ID" value="KAK7536396.1"/>
    <property type="molecule type" value="Genomic_DNA"/>
</dbReference>
<protein>
    <submittedName>
        <fullName evidence="2">FAD/NAD(P)-binding domain-containing protein</fullName>
    </submittedName>
</protein>
<evidence type="ECO:0000256" key="1">
    <source>
        <dbReference type="ARBA" id="ARBA00010139"/>
    </source>
</evidence>
<dbReference type="Gene3D" id="3.50.50.60">
    <property type="entry name" value="FAD/NAD(P)-binding domain"/>
    <property type="match status" value="2"/>
</dbReference>
<comment type="similarity">
    <text evidence="1">Belongs to the FAD-binding monooxygenase family.</text>
</comment>
<dbReference type="PANTHER" id="PTHR42877:SF8">
    <property type="entry name" value="MONOOXYGENASE"/>
    <property type="match status" value="1"/>
</dbReference>
<dbReference type="Proteomes" id="UP001360953">
    <property type="component" value="Unassembled WGS sequence"/>
</dbReference>
<proteinExistence type="inferred from homology"/>
<dbReference type="InterPro" id="IPR036188">
    <property type="entry name" value="FAD/NAD-bd_sf"/>
</dbReference>
<gene>
    <name evidence="2" type="ORF">J3D65DRAFT_628456</name>
</gene>
<dbReference type="SUPFAM" id="SSF51905">
    <property type="entry name" value="FAD/NAD(P)-binding domain"/>
    <property type="match status" value="2"/>
</dbReference>
<dbReference type="RefSeq" id="XP_066654812.1">
    <property type="nucleotide sequence ID" value="XM_066800638.1"/>
</dbReference>
<keyword evidence="3" id="KW-1185">Reference proteome</keyword>
<organism evidence="2 3">
    <name type="scientific">Phyllosticta citribraziliensis</name>
    <dbReference type="NCBI Taxonomy" id="989973"/>
    <lineage>
        <taxon>Eukaryota</taxon>
        <taxon>Fungi</taxon>
        <taxon>Dikarya</taxon>
        <taxon>Ascomycota</taxon>
        <taxon>Pezizomycotina</taxon>
        <taxon>Dothideomycetes</taxon>
        <taxon>Dothideomycetes incertae sedis</taxon>
        <taxon>Botryosphaeriales</taxon>
        <taxon>Phyllostictaceae</taxon>
        <taxon>Phyllosticta</taxon>
    </lineage>
</organism>
<dbReference type="InterPro" id="IPR051209">
    <property type="entry name" value="FAD-bind_Monooxygenase_sf"/>
</dbReference>
<sequence>MTDHDAKEALRDDIRWENPIHHERRIRVICIGAGASGLLFAYKLQRSFRNFSLTVYDKNPDVSGTWTENRYPGCACDIPAHSYTYTFFPNPNYTHSYSGSEEIRKYFQRFASTHGLDRYIKTEHEVQAATWDDAQGKWVVKVKDSKSGEVITDTGDFLINATGFLNNWKWPDVPGLDNFEGDLAHTAAWPEGLDLHGKRVGLIGNGSSGIQVLPAIQPEVRSLTTFIRHNTWITKPFGKDGPREYTEDEMEEFKDPNVLLGHRKEAESGMNSMFGVFLRDHPVQQEARKIMAEEMEARLDGDKALSTRLIPTWSVGCRRYTPGPGYLEALRAPNVHVVYGGVTEVLPNGCRTSTGETVELDTLICATGFDVSHRPRFPLIGRGGVNLQDAWAESPRSYMSLGAPDMPNYIMVMGPNSPAGNGPVLLAIEAQVAYALRMLDRLQTENIRSFVPKASAIEEFNEYVDAFMEKTVWKDACKSWYKNGTTDGRVTGLWPGSALHFTEAIREPRWDDWDVTYQGNRFSWLGDGYSQTETTPGADLAWYLSNEDRTEWGSRWKRREAEILPTEETEEEDKFVQGKLVDDGVRRDSAAAVAA</sequence>
<dbReference type="PANTHER" id="PTHR42877">
    <property type="entry name" value="L-ORNITHINE N(5)-MONOOXYGENASE-RELATED"/>
    <property type="match status" value="1"/>
</dbReference>
<evidence type="ECO:0000313" key="2">
    <source>
        <dbReference type="EMBL" id="KAK7536396.1"/>
    </source>
</evidence>
<comment type="caution">
    <text evidence="2">The sequence shown here is derived from an EMBL/GenBank/DDBJ whole genome shotgun (WGS) entry which is preliminary data.</text>
</comment>